<evidence type="ECO:0000256" key="5">
    <source>
        <dbReference type="ARBA" id="ARBA00020605"/>
    </source>
</evidence>
<evidence type="ECO:0000256" key="16">
    <source>
        <dbReference type="ARBA" id="ARBA00079592"/>
    </source>
</evidence>
<dbReference type="STRING" id="170623.SAMN04244579_02837"/>
<evidence type="ECO:0000256" key="12">
    <source>
        <dbReference type="ARBA" id="ARBA00023211"/>
    </source>
</evidence>
<dbReference type="PANTHER" id="PTHR43472:SF1">
    <property type="entry name" value="PHOSPHORIBOSYLAMINE--GLYCINE LIGASE, CHLOROPLASTIC"/>
    <property type="match status" value="1"/>
</dbReference>
<organism evidence="20 21">
    <name type="scientific">Azotobacter beijerinckii</name>
    <dbReference type="NCBI Taxonomy" id="170623"/>
    <lineage>
        <taxon>Bacteria</taxon>
        <taxon>Pseudomonadati</taxon>
        <taxon>Pseudomonadota</taxon>
        <taxon>Gammaproteobacteria</taxon>
        <taxon>Pseudomonadales</taxon>
        <taxon>Pseudomonadaceae</taxon>
        <taxon>Azotobacter</taxon>
    </lineage>
</organism>
<evidence type="ECO:0000256" key="2">
    <source>
        <dbReference type="ARBA" id="ARBA00001946"/>
    </source>
</evidence>
<evidence type="ECO:0000256" key="7">
    <source>
        <dbReference type="ARBA" id="ARBA00022723"/>
    </source>
</evidence>
<dbReference type="SUPFAM" id="SSF52440">
    <property type="entry name" value="PreATP-grasp domain"/>
    <property type="match status" value="1"/>
</dbReference>
<dbReference type="Gene3D" id="3.30.1490.20">
    <property type="entry name" value="ATP-grasp fold, A domain"/>
    <property type="match status" value="1"/>
</dbReference>
<evidence type="ECO:0000256" key="3">
    <source>
        <dbReference type="ARBA" id="ARBA00005174"/>
    </source>
</evidence>
<name>A0A1H6VQJ2_9GAMM</name>
<dbReference type="InterPro" id="IPR020560">
    <property type="entry name" value="PRibGlycinamide_synth_C-dom"/>
</dbReference>
<dbReference type="RefSeq" id="WP_090900455.1">
    <property type="nucleotide sequence ID" value="NZ_FNYO01000032.1"/>
</dbReference>
<comment type="catalytic activity">
    <reaction evidence="17">
        <text>5-phospho-beta-D-ribosylamine + glycine + ATP = N(1)-(5-phospho-beta-D-ribosyl)glycinamide + ADP + phosphate + H(+)</text>
        <dbReference type="Rhea" id="RHEA:17453"/>
        <dbReference type="ChEBI" id="CHEBI:15378"/>
        <dbReference type="ChEBI" id="CHEBI:30616"/>
        <dbReference type="ChEBI" id="CHEBI:43474"/>
        <dbReference type="ChEBI" id="CHEBI:57305"/>
        <dbReference type="ChEBI" id="CHEBI:58681"/>
        <dbReference type="ChEBI" id="CHEBI:143788"/>
        <dbReference type="ChEBI" id="CHEBI:456216"/>
        <dbReference type="EC" id="6.3.4.13"/>
    </reaction>
</comment>
<dbReference type="InterPro" id="IPR013815">
    <property type="entry name" value="ATP_grasp_subdomain_1"/>
</dbReference>
<keyword evidence="7" id="KW-0479">Metal-binding</keyword>
<accession>A0A1H6VQJ2</accession>
<keyword evidence="8 18" id="KW-0547">Nucleotide-binding</keyword>
<proteinExistence type="inferred from homology"/>
<comment type="pathway">
    <text evidence="3 17">Purine metabolism; IMP biosynthesis via de novo pathway; N(1)-(5-phospho-D-ribosyl)glycinamide from 5-phospho-alpha-D-ribose 1-diphosphate: step 2/2.</text>
</comment>
<gene>
    <name evidence="17" type="primary">purD</name>
    <name evidence="20" type="ORF">SAMN04244579_02837</name>
</gene>
<reference evidence="20 21" key="1">
    <citation type="submission" date="2016-10" db="EMBL/GenBank/DDBJ databases">
        <authorList>
            <person name="de Groot N.N."/>
        </authorList>
    </citation>
    <scope>NUCLEOTIDE SEQUENCE [LARGE SCALE GENOMIC DNA]</scope>
    <source>
        <strain evidence="20 21">DSM 1041</strain>
    </source>
</reference>
<dbReference type="Pfam" id="PF02843">
    <property type="entry name" value="GARS_C"/>
    <property type="match status" value="1"/>
</dbReference>
<dbReference type="InterPro" id="IPR011054">
    <property type="entry name" value="Rudment_hybrid_motif"/>
</dbReference>
<evidence type="ECO:0000256" key="6">
    <source>
        <dbReference type="ARBA" id="ARBA00022598"/>
    </source>
</evidence>
<dbReference type="Gene3D" id="3.90.600.10">
    <property type="entry name" value="Phosphoribosylglycinamide synthetase, C-terminal domain"/>
    <property type="match status" value="1"/>
</dbReference>
<dbReference type="PANTHER" id="PTHR43472">
    <property type="entry name" value="PHOSPHORIBOSYLAMINE--GLYCINE LIGASE"/>
    <property type="match status" value="1"/>
</dbReference>
<keyword evidence="12" id="KW-0464">Manganese</keyword>
<evidence type="ECO:0000256" key="9">
    <source>
        <dbReference type="ARBA" id="ARBA00022755"/>
    </source>
</evidence>
<evidence type="ECO:0000256" key="10">
    <source>
        <dbReference type="ARBA" id="ARBA00022840"/>
    </source>
</evidence>
<dbReference type="GO" id="GO:0046872">
    <property type="term" value="F:metal ion binding"/>
    <property type="evidence" value="ECO:0007669"/>
    <property type="project" value="UniProtKB-KW"/>
</dbReference>
<evidence type="ECO:0000256" key="13">
    <source>
        <dbReference type="ARBA" id="ARBA00038345"/>
    </source>
</evidence>
<dbReference type="SMART" id="SM01210">
    <property type="entry name" value="GARS_C"/>
    <property type="match status" value="1"/>
</dbReference>
<dbReference type="SUPFAM" id="SSF56059">
    <property type="entry name" value="Glutathione synthetase ATP-binding domain-like"/>
    <property type="match status" value="1"/>
</dbReference>
<dbReference type="Gene3D" id="3.30.470.20">
    <property type="entry name" value="ATP-grasp fold, B domain"/>
    <property type="match status" value="1"/>
</dbReference>
<evidence type="ECO:0000256" key="4">
    <source>
        <dbReference type="ARBA" id="ARBA00013255"/>
    </source>
</evidence>
<comment type="cofactor">
    <cofactor evidence="2">
        <name>Mg(2+)</name>
        <dbReference type="ChEBI" id="CHEBI:18420"/>
    </cofactor>
</comment>
<keyword evidence="9 17" id="KW-0658">Purine biosynthesis</keyword>
<dbReference type="UniPathway" id="UPA00074">
    <property type="reaction ID" value="UER00125"/>
</dbReference>
<evidence type="ECO:0000313" key="21">
    <source>
        <dbReference type="Proteomes" id="UP000199005"/>
    </source>
</evidence>
<protein>
    <recommendedName>
        <fullName evidence="5 17">Phosphoribosylamine--glycine ligase</fullName>
        <ecNumber evidence="4 17">6.3.4.13</ecNumber>
    </recommendedName>
    <alternativeName>
        <fullName evidence="16 17">GARS</fullName>
    </alternativeName>
    <alternativeName>
        <fullName evidence="14 17">Glycinamide ribonucleotide synthetase</fullName>
    </alternativeName>
    <alternativeName>
        <fullName evidence="15 17">Phosphoribosylglycinamide synthetase</fullName>
    </alternativeName>
</protein>
<dbReference type="InterPro" id="IPR037123">
    <property type="entry name" value="PRibGlycinamide_synth_C_sf"/>
</dbReference>
<dbReference type="Pfam" id="PF01071">
    <property type="entry name" value="GARS_A"/>
    <property type="match status" value="1"/>
</dbReference>
<evidence type="ECO:0000256" key="14">
    <source>
        <dbReference type="ARBA" id="ARBA00042242"/>
    </source>
</evidence>
<dbReference type="EMBL" id="FNYO01000032">
    <property type="protein sequence ID" value="SEJ02325.1"/>
    <property type="molecule type" value="Genomic_DNA"/>
</dbReference>
<dbReference type="FunFam" id="3.90.600.10:FF:000001">
    <property type="entry name" value="Trifunctional purine biosynthetic protein adenosine-3"/>
    <property type="match status" value="1"/>
</dbReference>
<dbReference type="EC" id="6.3.4.13" evidence="4 17"/>
<dbReference type="Proteomes" id="UP000199005">
    <property type="component" value="Unassembled WGS sequence"/>
</dbReference>
<evidence type="ECO:0000256" key="11">
    <source>
        <dbReference type="ARBA" id="ARBA00022842"/>
    </source>
</evidence>
<keyword evidence="11" id="KW-0460">Magnesium</keyword>
<dbReference type="FunFam" id="3.30.470.20:FF:000031">
    <property type="entry name" value="Phosphoribosylamine--glycine ligase"/>
    <property type="match status" value="1"/>
</dbReference>
<dbReference type="InterPro" id="IPR020559">
    <property type="entry name" value="PRibGlycinamide_synth_CS"/>
</dbReference>
<sequence length="426" mass="44561">MNVLIIGSGGREHALAWKVAQDPRVEKVFVAPGNAGTALEAKCENVAIDVLAIEQLADFAANNVQLTIVGPEAPLVKGVVDLFRSRDLAIFGPTAAAAQLEGSKAFTKDFLARQNIPTAAYRNFTEVEPALAYLREQGAPIVVKADGLAAGKGVIVAMTLAEAEDAVRDMLSGNAFGDAGARVVIEEFLDGEEASFIVMVDGANVLPMATSQDHKRVGDGDTGPNTGGMGAYSPAPVVTAAVHQRVMDEVIWPTVRGMAAEGSVYTGFLYAGLMIDKSGAPRVIEFNCRFGDPETQPVMLRLQSSLVLLVEAALAKALDKIEAQWDPRPSLGVVLAAGGYPGDYAKGDAISGLDAAAQLPGKVFHAGTAVKDGQVVTAGGRVLCATALGESVSEAQRNAYALAAGIDWNGCFYRKDIGYRAIARES</sequence>
<dbReference type="GO" id="GO:0005524">
    <property type="term" value="F:ATP binding"/>
    <property type="evidence" value="ECO:0007669"/>
    <property type="project" value="UniProtKB-UniRule"/>
</dbReference>
<dbReference type="PROSITE" id="PS50975">
    <property type="entry name" value="ATP_GRASP"/>
    <property type="match status" value="1"/>
</dbReference>
<comment type="similarity">
    <text evidence="13 17">Belongs to the GARS family.</text>
</comment>
<dbReference type="HAMAP" id="MF_00138">
    <property type="entry name" value="GARS"/>
    <property type="match status" value="1"/>
</dbReference>
<dbReference type="NCBIfam" id="TIGR00877">
    <property type="entry name" value="purD"/>
    <property type="match status" value="1"/>
</dbReference>
<evidence type="ECO:0000256" key="8">
    <source>
        <dbReference type="ARBA" id="ARBA00022741"/>
    </source>
</evidence>
<dbReference type="FunFam" id="3.30.1490.20:FF:000006">
    <property type="entry name" value="phosphoribosylamine--glycine ligase, chloroplastic-like"/>
    <property type="match status" value="1"/>
</dbReference>
<evidence type="ECO:0000259" key="19">
    <source>
        <dbReference type="PROSITE" id="PS50975"/>
    </source>
</evidence>
<evidence type="ECO:0000256" key="1">
    <source>
        <dbReference type="ARBA" id="ARBA00001936"/>
    </source>
</evidence>
<evidence type="ECO:0000256" key="18">
    <source>
        <dbReference type="PROSITE-ProRule" id="PRU00409"/>
    </source>
</evidence>
<dbReference type="SMART" id="SM01209">
    <property type="entry name" value="GARS_A"/>
    <property type="match status" value="1"/>
</dbReference>
<feature type="domain" description="ATP-grasp" evidence="19">
    <location>
        <begin position="108"/>
        <end position="315"/>
    </location>
</feature>
<dbReference type="InterPro" id="IPR011761">
    <property type="entry name" value="ATP-grasp"/>
</dbReference>
<evidence type="ECO:0000313" key="20">
    <source>
        <dbReference type="EMBL" id="SEJ02325.1"/>
    </source>
</evidence>
<dbReference type="FunFam" id="3.40.50.20:FF:000006">
    <property type="entry name" value="Phosphoribosylamine--glycine ligase, chloroplastic"/>
    <property type="match status" value="1"/>
</dbReference>
<dbReference type="Pfam" id="PF02844">
    <property type="entry name" value="GARS_N"/>
    <property type="match status" value="1"/>
</dbReference>
<dbReference type="InterPro" id="IPR016185">
    <property type="entry name" value="PreATP-grasp_dom_sf"/>
</dbReference>
<dbReference type="SUPFAM" id="SSF51246">
    <property type="entry name" value="Rudiment single hybrid motif"/>
    <property type="match status" value="1"/>
</dbReference>
<evidence type="ECO:0000256" key="17">
    <source>
        <dbReference type="HAMAP-Rule" id="MF_00138"/>
    </source>
</evidence>
<dbReference type="InterPro" id="IPR020562">
    <property type="entry name" value="PRibGlycinamide_synth_N"/>
</dbReference>
<dbReference type="GO" id="GO:0004637">
    <property type="term" value="F:phosphoribosylamine-glycine ligase activity"/>
    <property type="evidence" value="ECO:0007669"/>
    <property type="project" value="UniProtKB-UniRule"/>
</dbReference>
<keyword evidence="6 17" id="KW-0436">Ligase</keyword>
<dbReference type="GO" id="GO:0009113">
    <property type="term" value="P:purine nucleobase biosynthetic process"/>
    <property type="evidence" value="ECO:0007669"/>
    <property type="project" value="InterPro"/>
</dbReference>
<dbReference type="InterPro" id="IPR000115">
    <property type="entry name" value="PRibGlycinamide_synth"/>
</dbReference>
<dbReference type="InterPro" id="IPR020561">
    <property type="entry name" value="PRibGlycinamid_synth_ATP-grasp"/>
</dbReference>
<comment type="cofactor">
    <cofactor evidence="1">
        <name>Mn(2+)</name>
        <dbReference type="ChEBI" id="CHEBI:29035"/>
    </cofactor>
</comment>
<dbReference type="Gene3D" id="3.40.50.20">
    <property type="match status" value="1"/>
</dbReference>
<dbReference type="PROSITE" id="PS00184">
    <property type="entry name" value="GARS"/>
    <property type="match status" value="1"/>
</dbReference>
<dbReference type="AlphaFoldDB" id="A0A1H6VQJ2"/>
<dbReference type="GO" id="GO:0006189">
    <property type="term" value="P:'de novo' IMP biosynthetic process"/>
    <property type="evidence" value="ECO:0007669"/>
    <property type="project" value="UniProtKB-UniRule"/>
</dbReference>
<keyword evidence="10 18" id="KW-0067">ATP-binding</keyword>
<evidence type="ECO:0000256" key="15">
    <source>
        <dbReference type="ARBA" id="ARBA00042864"/>
    </source>
</evidence>